<dbReference type="STRING" id="161355.PS9374_06827"/>
<organism evidence="1 2">
    <name type="scientific">Planomonospora sphaerica</name>
    <dbReference type="NCBI Taxonomy" id="161355"/>
    <lineage>
        <taxon>Bacteria</taxon>
        <taxon>Bacillati</taxon>
        <taxon>Actinomycetota</taxon>
        <taxon>Actinomycetes</taxon>
        <taxon>Streptosporangiales</taxon>
        <taxon>Streptosporangiaceae</taxon>
        <taxon>Planomonospora</taxon>
    </lineage>
</organism>
<dbReference type="SUPFAM" id="SSF88723">
    <property type="entry name" value="PIN domain-like"/>
    <property type="match status" value="1"/>
</dbReference>
<accession>A0A171DQ06</accession>
<keyword evidence="2" id="KW-1185">Reference proteome</keyword>
<evidence type="ECO:0000313" key="1">
    <source>
        <dbReference type="EMBL" id="GAT71136.1"/>
    </source>
</evidence>
<dbReference type="InterPro" id="IPR029060">
    <property type="entry name" value="PIN-like_dom_sf"/>
</dbReference>
<comment type="caution">
    <text evidence="1">The sequence shown here is derived from an EMBL/GenBank/DDBJ whole genome shotgun (WGS) entry which is preliminary data.</text>
</comment>
<dbReference type="OrthoDB" id="3535795at2"/>
<reference evidence="2" key="2">
    <citation type="submission" date="2016-04" db="EMBL/GenBank/DDBJ databases">
        <title>Planomonospora sphaerica JCM9374 whole genome shotgun sequence.</title>
        <authorList>
            <person name="Suzuki T."/>
            <person name="Dohra H."/>
            <person name="Kodani S."/>
        </authorList>
    </citation>
    <scope>NUCLEOTIDE SEQUENCE [LARGE SCALE GENOMIC DNA]</scope>
    <source>
        <strain evidence="2">JCM 9374</strain>
    </source>
</reference>
<name>A0A171DQ06_9ACTN</name>
<gene>
    <name evidence="1" type="ORF">PS9374_06827</name>
</gene>
<evidence type="ECO:0008006" key="3">
    <source>
        <dbReference type="Google" id="ProtNLM"/>
    </source>
</evidence>
<protein>
    <recommendedName>
        <fullName evidence="3">Twitching motility protein PilT</fullName>
    </recommendedName>
</protein>
<dbReference type="EMBL" id="BDCX01000022">
    <property type="protein sequence ID" value="GAT71136.1"/>
    <property type="molecule type" value="Genomic_DNA"/>
</dbReference>
<dbReference type="RefSeq" id="WP_068903995.1">
    <property type="nucleotide sequence ID" value="NZ_BDCX01000022.1"/>
</dbReference>
<dbReference type="AlphaFoldDB" id="A0A171DQ06"/>
<proteinExistence type="predicted"/>
<sequence>MSDFTPAPHILDSSVLADVARGDGDLIGFLQDFDRAGQPLVIPSLAAAGALLDSRGLPDAQALLAGLAAFERATVAPLDGIHQAAKLTDMMAVTGLDPWDAHAAAIADVAVCPIFTLDAAKWREPSRALDRPLHVIEIADPDR</sequence>
<dbReference type="Gene3D" id="3.40.50.1010">
    <property type="entry name" value="5'-nuclease"/>
    <property type="match status" value="1"/>
</dbReference>
<dbReference type="Proteomes" id="UP000077701">
    <property type="component" value="Unassembled WGS sequence"/>
</dbReference>
<reference evidence="1 2" key="1">
    <citation type="journal article" date="2016" name="Genome Announc.">
        <title>Draft Genome Sequence of Planomonospora sphaerica JCM9374, a Rare Actinomycete.</title>
        <authorList>
            <person name="Dohra H."/>
            <person name="Suzuki T."/>
            <person name="Inoue Y."/>
            <person name="Kodani S."/>
        </authorList>
    </citation>
    <scope>NUCLEOTIDE SEQUENCE [LARGE SCALE GENOMIC DNA]</scope>
    <source>
        <strain evidence="1 2">JCM 9374</strain>
    </source>
</reference>
<evidence type="ECO:0000313" key="2">
    <source>
        <dbReference type="Proteomes" id="UP000077701"/>
    </source>
</evidence>